<dbReference type="Pfam" id="PF01645">
    <property type="entry name" value="Glu_synthase"/>
    <property type="match status" value="1"/>
</dbReference>
<dbReference type="EMBL" id="CP000384">
    <property type="protein sequence ID" value="ABG11434.1"/>
    <property type="molecule type" value="Genomic_DNA"/>
</dbReference>
<comment type="similarity">
    <text evidence="1 2">Belongs to the glutamate synthase family.</text>
</comment>
<protein>
    <submittedName>
        <fullName evidence="5">Ferredoxin-dependent glutamate synthase</fullName>
    </submittedName>
</protein>
<dbReference type="GO" id="GO:0006537">
    <property type="term" value="P:glutamate biosynthetic process"/>
    <property type="evidence" value="ECO:0007669"/>
    <property type="project" value="InterPro"/>
</dbReference>
<dbReference type="CDD" id="cd02808">
    <property type="entry name" value="GltS_FMN"/>
    <property type="match status" value="1"/>
</dbReference>
<dbReference type="SUPFAM" id="SSF51395">
    <property type="entry name" value="FMN-linked oxidoreductases"/>
    <property type="match status" value="1"/>
</dbReference>
<accession>A0A5Q5BT14</accession>
<dbReference type="InterPro" id="IPR024188">
    <property type="entry name" value="GltB"/>
</dbReference>
<sequence precursor="true">MKKRTLAVLAPAATLAGVALQDLIQKEHALRRNFPVLARFRYLLESIGPELRQYIITSNDAERPFSRDQRRWVYTSAKKENNYFAFGTDNDTENAAYPIIKQATFSDVVPASPIHGRDIDLPGAKVLGGPRGRRHAFRPASVVNVSAMSFGSLSPQAIEAINKAAKIAGFWHNTGEGGLSDHHRQGGDLVFQIGTGYFGCRDEHGRFDLDRLVDVVGSGPVRAIEIKLSQGAKPGLGGHLPGAKVNAEIARIRGVQEGKDVASPSRHTAFRNVDEMLDVVERIAETTGLPVGIKSAVGGLQFWHELADQMADGQRGVDFIAIDGGEGGTGAAPLVFADHVSFPFRLGFAEVYGLFARAGLHDRVTWIGSGKLGLPGNAMVAFAMGVDLLNVAREAMLAIGCIQAQKCHTDHCPTGVATQNPWLARGLDPEQKAHRLANYVLTLRRDLLKVSEAAGVRHPAMVGPADIEILDGDRGHRTLAEVYGYQQGWGVPGPEITRDIDEYMSRYDDRPGTDEVLEHAPLEVATEPNQATEP</sequence>
<dbReference type="PANTHER" id="PTHR43819">
    <property type="entry name" value="ARCHAEAL-TYPE GLUTAMATE SYNTHASE [NADPH]"/>
    <property type="match status" value="1"/>
</dbReference>
<organism evidence="5">
    <name type="scientific">Mycobacterium sp. (strain MCS)</name>
    <dbReference type="NCBI Taxonomy" id="164756"/>
    <lineage>
        <taxon>Bacteria</taxon>
        <taxon>Bacillati</taxon>
        <taxon>Actinomycetota</taxon>
        <taxon>Actinomycetes</taxon>
        <taxon>Mycobacteriales</taxon>
        <taxon>Mycobacteriaceae</taxon>
        <taxon>Mycobacterium</taxon>
    </lineage>
</organism>
<evidence type="ECO:0000256" key="3">
    <source>
        <dbReference type="SAM" id="MobiDB-lite"/>
    </source>
</evidence>
<dbReference type="AlphaFoldDB" id="A0A5Q5BT14"/>
<evidence type="ECO:0000256" key="2">
    <source>
        <dbReference type="PIRNR" id="PIRNR006429"/>
    </source>
</evidence>
<proteinExistence type="inferred from homology"/>
<feature type="compositionally biased region" description="Basic and acidic residues" evidence="3">
    <location>
        <begin position="506"/>
        <end position="521"/>
    </location>
</feature>
<evidence type="ECO:0000313" key="5">
    <source>
        <dbReference type="EMBL" id="ABG11434.1"/>
    </source>
</evidence>
<feature type="domain" description="Glutamate synthase" evidence="4">
    <location>
        <begin position="141"/>
        <end position="456"/>
    </location>
</feature>
<name>A0A5Q5BT14_MYCSS</name>
<reference evidence="5" key="1">
    <citation type="submission" date="2006-06" db="EMBL/GenBank/DDBJ databases">
        <title>Complete sequence of chromosome of Mycobacterium sp. MCS.</title>
        <authorList>
            <consortium name="US DOE Joint Genome Institute"/>
            <person name="Copeland A."/>
            <person name="Lucas S."/>
            <person name="Lapidus A."/>
            <person name="Barry K."/>
            <person name="Detter J.C."/>
            <person name="Glavina del Rio T."/>
            <person name="Hammon N."/>
            <person name="Israni S."/>
            <person name="Dalin E."/>
            <person name="Tice H."/>
            <person name="Pitluck S."/>
            <person name="Martinez M."/>
            <person name="Schmutz J."/>
            <person name="Larimer F."/>
            <person name="Land M."/>
            <person name="Hauser L."/>
            <person name="Kyrpides N."/>
            <person name="Kim E."/>
            <person name="Miller C.D."/>
            <person name="Hughes J.E."/>
            <person name="Anderson A.J."/>
            <person name="Sims R.C."/>
            <person name="Richardson P."/>
        </authorList>
    </citation>
    <scope>NUCLEOTIDE SEQUENCE [LARGE SCALE GENOMIC DNA]</scope>
    <source>
        <strain evidence="5">MCS</strain>
    </source>
</reference>
<dbReference type="InterPro" id="IPR013785">
    <property type="entry name" value="Aldolase_TIM"/>
</dbReference>
<evidence type="ECO:0000259" key="4">
    <source>
        <dbReference type="Pfam" id="PF01645"/>
    </source>
</evidence>
<feature type="region of interest" description="Disordered" evidence="3">
    <location>
        <begin position="506"/>
        <end position="534"/>
    </location>
</feature>
<dbReference type="GO" id="GO:0015930">
    <property type="term" value="F:glutamate synthase activity"/>
    <property type="evidence" value="ECO:0007669"/>
    <property type="project" value="InterPro"/>
</dbReference>
<dbReference type="InterPro" id="IPR002932">
    <property type="entry name" value="Glu_synthdom"/>
</dbReference>
<dbReference type="PANTHER" id="PTHR43819:SF1">
    <property type="entry name" value="ARCHAEAL-TYPE GLUTAMATE SYNTHASE [NADPH]"/>
    <property type="match status" value="1"/>
</dbReference>
<dbReference type="KEGG" id="mmc:Mmcs_5333"/>
<dbReference type="Gene3D" id="3.20.20.70">
    <property type="entry name" value="Aldolase class I"/>
    <property type="match status" value="1"/>
</dbReference>
<gene>
    <name evidence="5" type="ordered locus">Mmcs_5333</name>
</gene>
<dbReference type="PIRSF" id="PIRSF006429">
    <property type="entry name" value="GOGAT_lg_2"/>
    <property type="match status" value="1"/>
</dbReference>
<evidence type="ECO:0000256" key="1">
    <source>
        <dbReference type="ARBA" id="ARBA00009716"/>
    </source>
</evidence>